<feature type="compositionally biased region" description="Polar residues" evidence="1">
    <location>
        <begin position="46"/>
        <end position="59"/>
    </location>
</feature>
<dbReference type="InterPro" id="IPR003593">
    <property type="entry name" value="AAA+_ATPase"/>
</dbReference>
<dbReference type="Gene3D" id="3.40.50.300">
    <property type="entry name" value="P-loop containing nucleotide triphosphate hydrolases"/>
    <property type="match status" value="1"/>
</dbReference>
<evidence type="ECO:0000256" key="1">
    <source>
        <dbReference type="SAM" id="MobiDB-lite"/>
    </source>
</evidence>
<gene>
    <name evidence="3" type="ORF">V1286_006062</name>
</gene>
<organism evidence="3 4">
    <name type="scientific">Bradyrhizobium algeriense</name>
    <dbReference type="NCBI Taxonomy" id="634784"/>
    <lineage>
        <taxon>Bacteria</taxon>
        <taxon>Pseudomonadati</taxon>
        <taxon>Pseudomonadota</taxon>
        <taxon>Alphaproteobacteria</taxon>
        <taxon>Hyphomicrobiales</taxon>
        <taxon>Nitrobacteraceae</taxon>
        <taxon>Bradyrhizobium</taxon>
    </lineage>
</organism>
<sequence length="981" mass="107415">MLNANPNQRAPARGADADVSGAAALRVHASASVDTGLSDLDGTLGPVQQTQPTLDTVTDTGKPEDPDAGLDARIATLLLKKPTTDRNAVQAFMAAVVPWPASPNDAGWVNLHWSFPDKNSTAVPKTNVLKGGKPCKNIADFMTDVAWRLQRPEGFKDMFFCTSMQRDHKTSPNGTRRAAKSGAAALALTSIWVDIDVKAGDPKHYHTEAEALKAILLFAKTVRLPDPSAIVRSGGGLHIYWISREALSPQEWLPYAQGLKTLLRANNVLADTVVTTDAARLLRVPGTLNHKPKYPQPMPVGLVDGLPLAVYDFPKHLMFLQQFAGPMVAPTAAPAQHSIWADDPTVPPCARDSFKNGPAAAFAMLKDEPDLNAGIDKHEDHKLDPRPIFTKCGFYRDALLNGGKDYDNFLWHLSILGTTFMQNGNAIAHAISKDHATYSEDGTQKEYDRAVAERADRGFGWPSCITIAGAGCEACKTCPLLAKGKSPLNIKADITATVNPADEVTSQAKVNPGSNSGYQHLPNPAMRLMGLRDQGADIDTLFAVMNEAFAVTKYGGQIVIALLFGNDISFMTIDDFHKMFANLVIFKQTATTTETIKVSRRWFEWTGRRQYLGRGVVFEPGGPLDIPNDMLNLWRGFGVTPKPGNWALLRSHMLNVVCSGNQQHFDYLLRLLAYRVQHLGTQTGVAVALLGAPGAGKGVLARTFGHFFGKHFAHITHGDQLTGRFNAALGTASTVFLDEALWAGDKKGEGVLKALITEPQFQLEAKFRDPIMVKNLLFIMVASNNEWAIPAGMGDRRWFVLDVADTYAGLGHQTYFAPLYAEIENGGAAAMLHDLLNMDLKAFDVRAIPHTAAKAKQQALSLHGALAWLYDVLQEGSISSEQWQDGGLTIDTDRAYMCYVEFSKRQRDWKPEIKSVWSKNIRAALGSHINPTRPTKGNTRVRSFQFAPLDDCRRQFASHLCAPDLEWEMEGQPDYQSEETG</sequence>
<name>A0ABU8BKR7_9BRAD</name>
<evidence type="ECO:0000313" key="3">
    <source>
        <dbReference type="EMBL" id="MEH2558533.1"/>
    </source>
</evidence>
<dbReference type="Proteomes" id="UP001364224">
    <property type="component" value="Unassembled WGS sequence"/>
</dbReference>
<evidence type="ECO:0000259" key="2">
    <source>
        <dbReference type="SMART" id="SM00382"/>
    </source>
</evidence>
<dbReference type="InterPro" id="IPR027417">
    <property type="entry name" value="P-loop_NTPase"/>
</dbReference>
<reference evidence="3 4" key="1">
    <citation type="submission" date="2024-02" db="EMBL/GenBank/DDBJ databases">
        <title>Adaptive strategies in a cosmopolitan and abundant soil bacterium.</title>
        <authorList>
            <person name="Carini P."/>
        </authorList>
    </citation>
    <scope>NUCLEOTIDE SEQUENCE [LARGE SCALE GENOMIC DNA]</scope>
    <source>
        <strain evidence="3 4">AZCC 1608</strain>
    </source>
</reference>
<accession>A0ABU8BKR7</accession>
<proteinExistence type="predicted"/>
<feature type="domain" description="AAA+ ATPase" evidence="2">
    <location>
        <begin position="683"/>
        <end position="804"/>
    </location>
</feature>
<protein>
    <recommendedName>
        <fullName evidence="2">AAA+ ATPase domain-containing protein</fullName>
    </recommendedName>
</protein>
<dbReference type="Pfam" id="PF19263">
    <property type="entry name" value="DUF5906"/>
    <property type="match status" value="1"/>
</dbReference>
<dbReference type="SUPFAM" id="SSF52540">
    <property type="entry name" value="P-loop containing nucleoside triphosphate hydrolases"/>
    <property type="match status" value="1"/>
</dbReference>
<evidence type="ECO:0000313" key="4">
    <source>
        <dbReference type="Proteomes" id="UP001364224"/>
    </source>
</evidence>
<dbReference type="SMART" id="SM00382">
    <property type="entry name" value="AAA"/>
    <property type="match status" value="1"/>
</dbReference>
<feature type="region of interest" description="Disordered" evidence="1">
    <location>
        <begin position="37"/>
        <end position="68"/>
    </location>
</feature>
<dbReference type="EMBL" id="JAZHRV010000001">
    <property type="protein sequence ID" value="MEH2558533.1"/>
    <property type="molecule type" value="Genomic_DNA"/>
</dbReference>
<keyword evidence="4" id="KW-1185">Reference proteome</keyword>
<dbReference type="InterPro" id="IPR045455">
    <property type="entry name" value="NrS-1_pol-like_helicase"/>
</dbReference>
<comment type="caution">
    <text evidence="3">The sequence shown here is derived from an EMBL/GenBank/DDBJ whole genome shotgun (WGS) entry which is preliminary data.</text>
</comment>